<keyword evidence="1" id="KW-0472">Membrane</keyword>
<keyword evidence="3" id="KW-1185">Reference proteome</keyword>
<feature type="transmembrane region" description="Helical" evidence="1">
    <location>
        <begin position="116"/>
        <end position="138"/>
    </location>
</feature>
<dbReference type="EMBL" id="JBHSNF010000006">
    <property type="protein sequence ID" value="MFC5527761.1"/>
    <property type="molecule type" value="Genomic_DNA"/>
</dbReference>
<feature type="transmembrane region" description="Helical" evidence="1">
    <location>
        <begin position="179"/>
        <end position="197"/>
    </location>
</feature>
<reference evidence="3" key="1">
    <citation type="journal article" date="2019" name="Int. J. Syst. Evol. Microbiol.">
        <title>The Global Catalogue of Microorganisms (GCM) 10K type strain sequencing project: providing services to taxonomists for standard genome sequencing and annotation.</title>
        <authorList>
            <consortium name="The Broad Institute Genomics Platform"/>
            <consortium name="The Broad Institute Genome Sequencing Center for Infectious Disease"/>
            <person name="Wu L."/>
            <person name="Ma J."/>
        </authorList>
    </citation>
    <scope>NUCLEOTIDE SEQUENCE [LARGE SCALE GENOMIC DNA]</scope>
    <source>
        <strain evidence="3">CGMCC 1.16619</strain>
    </source>
</reference>
<evidence type="ECO:0000313" key="2">
    <source>
        <dbReference type="EMBL" id="MFC5527761.1"/>
    </source>
</evidence>
<evidence type="ECO:0000313" key="3">
    <source>
        <dbReference type="Proteomes" id="UP001596114"/>
    </source>
</evidence>
<organism evidence="2 3">
    <name type="scientific">Rhodanobacter ginsengisoli</name>
    <dbReference type="NCBI Taxonomy" id="418646"/>
    <lineage>
        <taxon>Bacteria</taxon>
        <taxon>Pseudomonadati</taxon>
        <taxon>Pseudomonadota</taxon>
        <taxon>Gammaproteobacteria</taxon>
        <taxon>Lysobacterales</taxon>
        <taxon>Rhodanobacteraceae</taxon>
        <taxon>Rhodanobacter</taxon>
    </lineage>
</organism>
<accession>A0ABW0QRX5</accession>
<dbReference type="InterPro" id="IPR009339">
    <property type="entry name" value="DUF998"/>
</dbReference>
<feature type="transmembrane region" description="Helical" evidence="1">
    <location>
        <begin position="150"/>
        <end position="173"/>
    </location>
</feature>
<comment type="caution">
    <text evidence="2">The sequence shown here is derived from an EMBL/GenBank/DDBJ whole genome shotgun (WGS) entry which is preliminary data.</text>
</comment>
<keyword evidence="1" id="KW-1133">Transmembrane helix</keyword>
<gene>
    <name evidence="2" type="ORF">ACFPPA_18600</name>
</gene>
<sequence length="204" mass="22351">MERSTAAHRLGTAAWLGLLLFVVTAVAVQPMREDLHWLDAPLSLYLMGPGGHWLQAAYFVLAAALGLLGAGYYLALSRRARSAAPWLLFVGAGLGLCVTALAHSNLPGREPTLEGWLHGTAAQTAFLCVTTAMLLQSWRLRGDPHWRSRFPAAFALALACFVAIWVDALWHGMPRGLEQRLVIGLILVWLLQAARWLRVGPARR</sequence>
<dbReference type="Proteomes" id="UP001596114">
    <property type="component" value="Unassembled WGS sequence"/>
</dbReference>
<dbReference type="RefSeq" id="WP_377322678.1">
    <property type="nucleotide sequence ID" value="NZ_JBHSNF010000006.1"/>
</dbReference>
<protein>
    <submittedName>
        <fullName evidence="2">DUF998 domain-containing protein</fullName>
    </submittedName>
</protein>
<keyword evidence="1" id="KW-0812">Transmembrane</keyword>
<feature type="transmembrane region" description="Helical" evidence="1">
    <location>
        <begin position="51"/>
        <end position="74"/>
    </location>
</feature>
<proteinExistence type="predicted"/>
<name>A0ABW0QRX5_9GAMM</name>
<dbReference type="Pfam" id="PF06197">
    <property type="entry name" value="DUF998"/>
    <property type="match status" value="1"/>
</dbReference>
<feature type="transmembrane region" description="Helical" evidence="1">
    <location>
        <begin position="86"/>
        <end position="104"/>
    </location>
</feature>
<evidence type="ECO:0000256" key="1">
    <source>
        <dbReference type="SAM" id="Phobius"/>
    </source>
</evidence>